<gene>
    <name evidence="2" type="ORF">GTS_49710</name>
</gene>
<dbReference type="EMBL" id="BJFL01000040">
    <property type="protein sequence ID" value="GDY33338.1"/>
    <property type="molecule type" value="Genomic_DNA"/>
</dbReference>
<proteinExistence type="predicted"/>
<feature type="region of interest" description="Disordered" evidence="1">
    <location>
        <begin position="1"/>
        <end position="29"/>
    </location>
</feature>
<evidence type="ECO:0000313" key="2">
    <source>
        <dbReference type="EMBL" id="GDY33338.1"/>
    </source>
</evidence>
<evidence type="ECO:0000256" key="1">
    <source>
        <dbReference type="SAM" id="MobiDB-lite"/>
    </source>
</evidence>
<keyword evidence="3" id="KW-1185">Reference proteome</keyword>
<evidence type="ECO:0000313" key="3">
    <source>
        <dbReference type="Proteomes" id="UP000298860"/>
    </source>
</evidence>
<feature type="compositionally biased region" description="Basic and acidic residues" evidence="1">
    <location>
        <begin position="104"/>
        <end position="113"/>
    </location>
</feature>
<name>A0A4D4JFA7_9PSEU</name>
<reference evidence="3" key="1">
    <citation type="submission" date="2019-04" db="EMBL/GenBank/DDBJ databases">
        <title>Draft genome sequence of Pseudonocardiaceae bacterium SL3-2-4.</title>
        <authorList>
            <person name="Ningsih F."/>
            <person name="Yokota A."/>
            <person name="Sakai Y."/>
            <person name="Nanatani K."/>
            <person name="Yabe S."/>
            <person name="Oetari A."/>
            <person name="Sjamsuridzal W."/>
        </authorList>
    </citation>
    <scope>NUCLEOTIDE SEQUENCE [LARGE SCALE GENOMIC DNA]</scope>
    <source>
        <strain evidence="3">SL3-2-4</strain>
    </source>
</reference>
<feature type="region of interest" description="Disordered" evidence="1">
    <location>
        <begin position="94"/>
        <end position="113"/>
    </location>
</feature>
<accession>A0A4D4JFA7</accession>
<dbReference type="AlphaFoldDB" id="A0A4D4JFA7"/>
<protein>
    <submittedName>
        <fullName evidence="2">Uncharacterized protein</fullName>
    </submittedName>
</protein>
<organism evidence="2 3">
    <name type="scientific">Gandjariella thermophila</name>
    <dbReference type="NCBI Taxonomy" id="1931992"/>
    <lineage>
        <taxon>Bacteria</taxon>
        <taxon>Bacillati</taxon>
        <taxon>Actinomycetota</taxon>
        <taxon>Actinomycetes</taxon>
        <taxon>Pseudonocardiales</taxon>
        <taxon>Pseudonocardiaceae</taxon>
        <taxon>Gandjariella</taxon>
    </lineage>
</organism>
<dbReference type="Proteomes" id="UP000298860">
    <property type="component" value="Unassembled WGS sequence"/>
</dbReference>
<comment type="caution">
    <text evidence="2">The sequence shown here is derived from an EMBL/GenBank/DDBJ whole genome shotgun (WGS) entry which is preliminary data.</text>
</comment>
<feature type="compositionally biased region" description="Low complexity" evidence="1">
    <location>
        <begin position="18"/>
        <end position="29"/>
    </location>
</feature>
<sequence>MLTSANQRFAGTVPALPPNGARMTAAAAPGPGTGRWMPGLFRPLQHWIPPGARWHYSPIGPAYYAAPPCYSPCVSRPDIAHLWTQWRRCPVCTQAGAQSTPDSGSRHDTPASS</sequence>